<protein>
    <submittedName>
        <fullName evidence="3">YHS domain-containing protein</fullName>
    </submittedName>
</protein>
<comment type="caution">
    <text evidence="3">The sequence shown here is derived from an EMBL/GenBank/DDBJ whole genome shotgun (WGS) entry which is preliminary data.</text>
</comment>
<proteinExistence type="predicted"/>
<feature type="chain" id="PRO_5020982695" evidence="1">
    <location>
        <begin position="25"/>
        <end position="153"/>
    </location>
</feature>
<evidence type="ECO:0000313" key="4">
    <source>
        <dbReference type="Proteomes" id="UP000295391"/>
    </source>
</evidence>
<dbReference type="Pfam" id="PF04945">
    <property type="entry name" value="YHS"/>
    <property type="match status" value="1"/>
</dbReference>
<name>A0A4R6VVH5_9HYPH</name>
<dbReference type="RefSeq" id="WP_133571441.1">
    <property type="nucleotide sequence ID" value="NZ_SNYR01000001.1"/>
</dbReference>
<feature type="signal peptide" evidence="1">
    <location>
        <begin position="1"/>
        <end position="24"/>
    </location>
</feature>
<dbReference type="NCBIfam" id="NF041384">
    <property type="entry name" value="YHS_seleno_dom"/>
    <property type="match status" value="1"/>
</dbReference>
<evidence type="ECO:0000313" key="3">
    <source>
        <dbReference type="EMBL" id="TDQ66766.1"/>
    </source>
</evidence>
<keyword evidence="1" id="KW-0732">Signal</keyword>
<accession>A0A4R6VVH5</accession>
<keyword evidence="4" id="KW-1185">Reference proteome</keyword>
<evidence type="ECO:0000259" key="2">
    <source>
        <dbReference type="Pfam" id="PF04945"/>
    </source>
</evidence>
<dbReference type="EMBL" id="SNYR01000001">
    <property type="protein sequence ID" value="TDQ66766.1"/>
    <property type="molecule type" value="Genomic_DNA"/>
</dbReference>
<gene>
    <name evidence="3" type="ORF">ATL17_0769</name>
</gene>
<reference evidence="3 4" key="1">
    <citation type="submission" date="2019-03" db="EMBL/GenBank/DDBJ databases">
        <title>Genomic Encyclopedia of Type Strains, Phase III (KMG-III): the genomes of soil and plant-associated and newly described type strains.</title>
        <authorList>
            <person name="Whitman W."/>
        </authorList>
    </citation>
    <scope>NUCLEOTIDE SEQUENCE [LARGE SCALE GENOMIC DNA]</scope>
    <source>
        <strain evidence="3 4">CGMCC 1.7002</strain>
    </source>
</reference>
<sequence length="153" mass="16513">MDRRQVLGLALAGASFFAICPAMAQSSTAKIFTGLVPGTAVGGYDCVAYFTEGQAVPGSADITLEHAGAVWRFASEDNRAAFAANPEKYAPQYGGHCAFAAAKGYLAKGDPEAWHIENGKLYLNFNKQVQKMWFEDIPGYIKQADANWPKLSQ</sequence>
<feature type="domain" description="YHS" evidence="2">
    <location>
        <begin position="47"/>
        <end position="93"/>
    </location>
</feature>
<dbReference type="InterPro" id="IPR007029">
    <property type="entry name" value="YHS_dom"/>
</dbReference>
<dbReference type="OrthoDB" id="344729at2"/>
<dbReference type="AlphaFoldDB" id="A0A4R6VVH5"/>
<dbReference type="Proteomes" id="UP000295391">
    <property type="component" value="Unassembled WGS sequence"/>
</dbReference>
<evidence type="ECO:0000256" key="1">
    <source>
        <dbReference type="SAM" id="SignalP"/>
    </source>
</evidence>
<organism evidence="3 4">
    <name type="scientific">Maritalea mobilis</name>
    <dbReference type="NCBI Taxonomy" id="483324"/>
    <lineage>
        <taxon>Bacteria</taxon>
        <taxon>Pseudomonadati</taxon>
        <taxon>Pseudomonadota</taxon>
        <taxon>Alphaproteobacteria</taxon>
        <taxon>Hyphomicrobiales</taxon>
        <taxon>Devosiaceae</taxon>
        <taxon>Maritalea</taxon>
    </lineage>
</organism>